<dbReference type="Gene3D" id="1.10.760.10">
    <property type="entry name" value="Cytochrome c-like domain"/>
    <property type="match status" value="1"/>
</dbReference>
<keyword evidence="9" id="KW-1185">Reference proteome</keyword>
<keyword evidence="3 6" id="KW-0479">Metal-binding</keyword>
<dbReference type="GO" id="GO:0005506">
    <property type="term" value="F:iron ion binding"/>
    <property type="evidence" value="ECO:0007669"/>
    <property type="project" value="InterPro"/>
</dbReference>
<dbReference type="PRINTS" id="PR00607">
    <property type="entry name" value="CYTCHROMECIE"/>
</dbReference>
<reference evidence="8 9" key="1">
    <citation type="submission" date="2019-08" db="EMBL/GenBank/DDBJ databases">
        <title>Genome sequence of Psychrobacter frigidicola ACAM304 (type strain).</title>
        <authorList>
            <person name="Bowman J.P."/>
        </authorList>
    </citation>
    <scope>NUCLEOTIDE SEQUENCE [LARGE SCALE GENOMIC DNA]</scope>
    <source>
        <strain evidence="8 9">ACAM 304</strain>
    </source>
</reference>
<evidence type="ECO:0000256" key="6">
    <source>
        <dbReference type="PROSITE-ProRule" id="PRU00433"/>
    </source>
</evidence>
<keyword evidence="4" id="KW-0249">Electron transport</keyword>
<dbReference type="EMBL" id="VORZ01000002">
    <property type="protein sequence ID" value="TXD97191.1"/>
    <property type="molecule type" value="Genomic_DNA"/>
</dbReference>
<dbReference type="PANTHER" id="PTHR40942">
    <property type="match status" value="1"/>
</dbReference>
<comment type="caution">
    <text evidence="8">The sequence shown here is derived from an EMBL/GenBank/DDBJ whole genome shotgun (WGS) entry which is preliminary data.</text>
</comment>
<proteinExistence type="predicted"/>
<evidence type="ECO:0000256" key="2">
    <source>
        <dbReference type="ARBA" id="ARBA00022617"/>
    </source>
</evidence>
<name>A0A5C7A3U7_9GAMM</name>
<evidence type="ECO:0000313" key="8">
    <source>
        <dbReference type="EMBL" id="TXD97191.1"/>
    </source>
</evidence>
<dbReference type="PANTHER" id="PTHR40942:SF4">
    <property type="entry name" value="CYTOCHROME C5"/>
    <property type="match status" value="1"/>
</dbReference>
<evidence type="ECO:0000256" key="4">
    <source>
        <dbReference type="ARBA" id="ARBA00022982"/>
    </source>
</evidence>
<dbReference type="InterPro" id="IPR009056">
    <property type="entry name" value="Cyt_c-like_dom"/>
</dbReference>
<organism evidence="8 9">
    <name type="scientific">Psychrobacter frigidicola</name>
    <dbReference type="NCBI Taxonomy" id="45611"/>
    <lineage>
        <taxon>Bacteria</taxon>
        <taxon>Pseudomonadati</taxon>
        <taxon>Pseudomonadota</taxon>
        <taxon>Gammaproteobacteria</taxon>
        <taxon>Moraxellales</taxon>
        <taxon>Moraxellaceae</taxon>
        <taxon>Psychrobacter</taxon>
    </lineage>
</organism>
<keyword evidence="1" id="KW-0813">Transport</keyword>
<feature type="domain" description="Cytochrome c" evidence="7">
    <location>
        <begin position="71"/>
        <end position="150"/>
    </location>
</feature>
<evidence type="ECO:0000313" key="9">
    <source>
        <dbReference type="Proteomes" id="UP000321903"/>
    </source>
</evidence>
<gene>
    <name evidence="8" type="ORF">ES754_08180</name>
</gene>
<evidence type="ECO:0000256" key="5">
    <source>
        <dbReference type="ARBA" id="ARBA00023004"/>
    </source>
</evidence>
<dbReference type="AlphaFoldDB" id="A0A5C7A3U7"/>
<dbReference type="InterPro" id="IPR036909">
    <property type="entry name" value="Cyt_c-like_dom_sf"/>
</dbReference>
<keyword evidence="5 6" id="KW-0408">Iron</keyword>
<dbReference type="InterPro" id="IPR002323">
    <property type="entry name" value="Cyt_CIE"/>
</dbReference>
<sequence>MLALSACSGDKAADEPVVDTEAPVVVVEEPVVVVEEPAPAEEAVPVVETPEAPADDVAVVEVEAGAEPEVLAADAGEQLYNTQCMACHQNGLLNAPKLGDKEAWAPRIAKGKDTLHMHSAKGFNQMPAQASADVSEAKVYAAVDYMIAAAS</sequence>
<evidence type="ECO:0000256" key="1">
    <source>
        <dbReference type="ARBA" id="ARBA00022448"/>
    </source>
</evidence>
<evidence type="ECO:0000259" key="7">
    <source>
        <dbReference type="PROSITE" id="PS51007"/>
    </source>
</evidence>
<dbReference type="SUPFAM" id="SSF46626">
    <property type="entry name" value="Cytochrome c"/>
    <property type="match status" value="1"/>
</dbReference>
<dbReference type="Proteomes" id="UP000321903">
    <property type="component" value="Unassembled WGS sequence"/>
</dbReference>
<dbReference type="Pfam" id="PF13442">
    <property type="entry name" value="Cytochrome_CBB3"/>
    <property type="match status" value="1"/>
</dbReference>
<accession>A0A5C7A3U7</accession>
<dbReference type="GO" id="GO:0009055">
    <property type="term" value="F:electron transfer activity"/>
    <property type="evidence" value="ECO:0007669"/>
    <property type="project" value="InterPro"/>
</dbReference>
<dbReference type="PROSITE" id="PS51007">
    <property type="entry name" value="CYTC"/>
    <property type="match status" value="1"/>
</dbReference>
<protein>
    <submittedName>
        <fullName evidence="8">Cytochrome c5 family protein</fullName>
    </submittedName>
</protein>
<evidence type="ECO:0000256" key="3">
    <source>
        <dbReference type="ARBA" id="ARBA00022723"/>
    </source>
</evidence>
<keyword evidence="2 6" id="KW-0349">Heme</keyword>
<dbReference type="OrthoDB" id="9814708at2"/>
<dbReference type="GO" id="GO:0020037">
    <property type="term" value="F:heme binding"/>
    <property type="evidence" value="ECO:0007669"/>
    <property type="project" value="InterPro"/>
</dbReference>